<keyword evidence="1" id="KW-1133">Transmembrane helix</keyword>
<sequence length="171" mass="18934">MMRMHENFHLWSTERISQTVLYIIVGIAVVVFALFFLVGYNMPSVEEPSFNAPLLTDALLILMIALLVVAAIIGFLAVIAGLRKRDSSDKNVNGVPAAKISMITFGFTFAMLLLTFVFGSTDSMTINGHQFSDVVSLKLTDMFVQTSIVMIVVAVAAVIFGYTRYIRRNNK</sequence>
<organism evidence="2 3">
    <name type="scientific">Prevotella lacticifex</name>
    <dbReference type="NCBI Taxonomy" id="2854755"/>
    <lineage>
        <taxon>Bacteria</taxon>
        <taxon>Pseudomonadati</taxon>
        <taxon>Bacteroidota</taxon>
        <taxon>Bacteroidia</taxon>
        <taxon>Bacteroidales</taxon>
        <taxon>Prevotellaceae</taxon>
        <taxon>Prevotella</taxon>
    </lineage>
</organism>
<evidence type="ECO:0000313" key="2">
    <source>
        <dbReference type="EMBL" id="GJG58986.1"/>
    </source>
</evidence>
<name>A0A9R1CX04_9BACT</name>
<accession>A0A9R1CX04</accession>
<evidence type="ECO:0000256" key="1">
    <source>
        <dbReference type="SAM" id="Phobius"/>
    </source>
</evidence>
<feature type="transmembrane region" description="Helical" evidence="1">
    <location>
        <begin position="142"/>
        <end position="162"/>
    </location>
</feature>
<feature type="transmembrane region" description="Helical" evidence="1">
    <location>
        <begin position="20"/>
        <end position="38"/>
    </location>
</feature>
<dbReference type="AlphaFoldDB" id="A0A9R1CX04"/>
<comment type="caution">
    <text evidence="2">The sequence shown here is derived from an EMBL/GenBank/DDBJ whole genome shotgun (WGS) entry which is preliminary data.</text>
</comment>
<dbReference type="EMBL" id="BPUB01000002">
    <property type="protein sequence ID" value="GJG58986.1"/>
    <property type="molecule type" value="Genomic_DNA"/>
</dbReference>
<keyword evidence="3" id="KW-1185">Reference proteome</keyword>
<evidence type="ECO:0000313" key="3">
    <source>
        <dbReference type="Proteomes" id="UP000825483"/>
    </source>
</evidence>
<reference evidence="2" key="1">
    <citation type="journal article" date="2022" name="Int. J. Syst. Evol. Microbiol.">
        <title>Prevotella lacticifex sp. nov., isolated from the rumen of cows.</title>
        <authorList>
            <person name="Shinkai T."/>
            <person name="Ikeyama N."/>
            <person name="Kumagai M."/>
            <person name="Ohmori H."/>
            <person name="Sakamoto M."/>
            <person name="Ohkuma M."/>
            <person name="Mitsumori M."/>
        </authorList>
    </citation>
    <scope>NUCLEOTIDE SEQUENCE</scope>
    <source>
        <strain evidence="2">R5076</strain>
    </source>
</reference>
<proteinExistence type="predicted"/>
<keyword evidence="1" id="KW-0812">Transmembrane</keyword>
<feature type="transmembrane region" description="Helical" evidence="1">
    <location>
        <begin position="100"/>
        <end position="119"/>
    </location>
</feature>
<protein>
    <submittedName>
        <fullName evidence="2">Uncharacterized protein</fullName>
    </submittedName>
</protein>
<gene>
    <name evidence="2" type="ORF">PRLR5076_18370</name>
</gene>
<feature type="transmembrane region" description="Helical" evidence="1">
    <location>
        <begin position="58"/>
        <end position="79"/>
    </location>
</feature>
<keyword evidence="1" id="KW-0472">Membrane</keyword>
<dbReference type="Proteomes" id="UP000825483">
    <property type="component" value="Unassembled WGS sequence"/>
</dbReference>